<dbReference type="InterPro" id="IPR010816">
    <property type="entry name" value="Het-C"/>
</dbReference>
<dbReference type="Proteomes" id="UP000770015">
    <property type="component" value="Unassembled WGS sequence"/>
</dbReference>
<dbReference type="EMBL" id="JAGSXJ010000019">
    <property type="protein sequence ID" value="KAH6681096.1"/>
    <property type="molecule type" value="Genomic_DNA"/>
</dbReference>
<proteinExistence type="predicted"/>
<feature type="compositionally biased region" description="Low complexity" evidence="1">
    <location>
        <begin position="693"/>
        <end position="723"/>
    </location>
</feature>
<feature type="signal peptide" evidence="2">
    <location>
        <begin position="1"/>
        <end position="25"/>
    </location>
</feature>
<comment type="caution">
    <text evidence="3">The sequence shown here is derived from an EMBL/GenBank/DDBJ whole genome shotgun (WGS) entry which is preliminary data.</text>
</comment>
<evidence type="ECO:0000313" key="4">
    <source>
        <dbReference type="Proteomes" id="UP000770015"/>
    </source>
</evidence>
<feature type="chain" id="PRO_5040132312" evidence="2">
    <location>
        <begin position="26"/>
        <end position="934"/>
    </location>
</feature>
<accession>A0A9P8V787</accession>
<keyword evidence="4" id="KW-1185">Reference proteome</keyword>
<feature type="compositionally biased region" description="Gly residues" evidence="1">
    <location>
        <begin position="877"/>
        <end position="887"/>
    </location>
</feature>
<feature type="compositionally biased region" description="Basic and acidic residues" evidence="1">
    <location>
        <begin position="888"/>
        <end position="912"/>
    </location>
</feature>
<sequence length="934" mass="103619">MIDFRISPLWVGLVVLVCLAQPTLAFGAGNIGSLSKVEGINWRHGDIEDALLNIAMARAWNGKKFDKLAVSRIYFGNWLRDYSQAVDVGTVKSVSAEAIRLVLSILGFLTFGFGSKEFEVTSERLGCYRPEEHIDNPKDYADNEDARQYDRRLRGPIDERRELSVDEELGMKSYIASERAGIQTSAQLLRELFGKCIELGRNYSRSKRSEDLYEALRLMGTGLHCLEDFFAHSNYTELALIEMGVNEVFPHVGRETQINLQGARNRVYPLVTGTFGGVDFLHSVTGEVSDKLKQNELQELESTLQESKKNDTSMLRNLLDKIPDSFFGGKHQSDKLDEIQQNCANSQMQNMSVSPKEPEEFTRYVQGIFKDIMPIIEWHDEVMKALSAAFDKIPILPQIIEQLEEQLTKFIFTQIAPFILPVVQQIQNEMATGSEQIVESSEREQHIVFNNDRSTDPTHSMLSKDHFTNLLNEPAGRTASEMIQWVVPQLMNAIDDENVDVNRTLTRIIYGVFHHPAHRNQGNDGAQEGRQLIFRSIENWWNGMGRQQQDDYRRKLSRDGVKNGENHKEGEYDTGHGHGCLGSLSMHKQFGKGGPKTWEDKVANKAAGAILEGATGAFSGIIQQTTGVKIPSYQQPEQKEDKRDDGPGGLLGAASSLLGGILGGGKEEREEQRPSSSSNYGRQDSSHSGGGYQQQQQSSHGGSQQSYGGSSQQSYGGNTQQSSYGGGQQSYGGSQTSYGGSQQSYGGRKEESSGYGGRRDDNRRDDNRRDDNRRDDNYGGGGGYGSSQQSFGRQEEHSGYGGGGRREESGGYGSSQQSYGGRQEEHSGRRRDDDDNRRNESSGYGGSGGYGSSQQSYGGRQEEHSGYGGGGRREESGGYGGQQSYGGGRRDDDNDRHGGGRRRDDDDNDNNHGRHGGGGRRRDDDDDNNNGRRW</sequence>
<feature type="compositionally biased region" description="Basic and acidic residues" evidence="1">
    <location>
        <begin position="637"/>
        <end position="646"/>
    </location>
</feature>
<feature type="region of interest" description="Disordered" evidence="1">
    <location>
        <begin position="631"/>
        <end position="934"/>
    </location>
</feature>
<dbReference type="PANTHER" id="PTHR14905:SF11">
    <property type="entry name" value="TINC (EUROFUNG)"/>
    <property type="match status" value="1"/>
</dbReference>
<feature type="compositionally biased region" description="Low complexity" evidence="1">
    <location>
        <begin position="731"/>
        <end position="746"/>
    </location>
</feature>
<feature type="compositionally biased region" description="Basic and acidic residues" evidence="1">
    <location>
        <begin position="822"/>
        <end position="840"/>
    </location>
</feature>
<evidence type="ECO:0000313" key="3">
    <source>
        <dbReference type="EMBL" id="KAH6681096.1"/>
    </source>
</evidence>
<evidence type="ECO:0000256" key="1">
    <source>
        <dbReference type="SAM" id="MobiDB-lite"/>
    </source>
</evidence>
<dbReference type="PANTHER" id="PTHR14905">
    <property type="entry name" value="NG37"/>
    <property type="match status" value="1"/>
</dbReference>
<dbReference type="InterPro" id="IPR052577">
    <property type="entry name" value="VWA7"/>
</dbReference>
<reference evidence="3" key="1">
    <citation type="journal article" date="2021" name="Nat. Commun.">
        <title>Genetic determinants of endophytism in the Arabidopsis root mycobiome.</title>
        <authorList>
            <person name="Mesny F."/>
            <person name="Miyauchi S."/>
            <person name="Thiergart T."/>
            <person name="Pickel B."/>
            <person name="Atanasova L."/>
            <person name="Karlsson M."/>
            <person name="Huettel B."/>
            <person name="Barry K.W."/>
            <person name="Haridas S."/>
            <person name="Chen C."/>
            <person name="Bauer D."/>
            <person name="Andreopoulos W."/>
            <person name="Pangilinan J."/>
            <person name="LaButti K."/>
            <person name="Riley R."/>
            <person name="Lipzen A."/>
            <person name="Clum A."/>
            <person name="Drula E."/>
            <person name="Henrissat B."/>
            <person name="Kohler A."/>
            <person name="Grigoriev I.V."/>
            <person name="Martin F.M."/>
            <person name="Hacquard S."/>
        </authorList>
    </citation>
    <scope>NUCLEOTIDE SEQUENCE</scope>
    <source>
        <strain evidence="3">MPI-SDFR-AT-0117</strain>
    </source>
</reference>
<dbReference type="OrthoDB" id="2506204at2759"/>
<feature type="compositionally biased region" description="Basic and acidic residues" evidence="1">
    <location>
        <begin position="860"/>
        <end position="876"/>
    </location>
</feature>
<dbReference type="AlphaFoldDB" id="A0A9P8V787"/>
<protein>
    <submittedName>
        <fullName evidence="3">NIMA-interacting protein tinc</fullName>
    </submittedName>
</protein>
<feature type="compositionally biased region" description="Basic and acidic residues" evidence="1">
    <location>
        <begin position="747"/>
        <end position="777"/>
    </location>
</feature>
<gene>
    <name evidence="3" type="ORF">F5X68DRAFT_277516</name>
</gene>
<evidence type="ECO:0000256" key="2">
    <source>
        <dbReference type="SAM" id="SignalP"/>
    </source>
</evidence>
<keyword evidence="2" id="KW-0732">Signal</keyword>
<feature type="compositionally biased region" description="Basic and acidic residues" evidence="1">
    <location>
        <begin position="793"/>
        <end position="809"/>
    </location>
</feature>
<organism evidence="3 4">
    <name type="scientific">Plectosphaerella plurivora</name>
    <dbReference type="NCBI Taxonomy" id="936078"/>
    <lineage>
        <taxon>Eukaryota</taxon>
        <taxon>Fungi</taxon>
        <taxon>Dikarya</taxon>
        <taxon>Ascomycota</taxon>
        <taxon>Pezizomycotina</taxon>
        <taxon>Sordariomycetes</taxon>
        <taxon>Hypocreomycetidae</taxon>
        <taxon>Glomerellales</taxon>
        <taxon>Plectosphaerellaceae</taxon>
        <taxon>Plectosphaerella</taxon>
    </lineage>
</organism>
<name>A0A9P8V787_9PEZI</name>
<dbReference type="Pfam" id="PF07217">
    <property type="entry name" value="Het-C"/>
    <property type="match status" value="1"/>
</dbReference>